<feature type="transmembrane region" description="Helical" evidence="2">
    <location>
        <begin position="53"/>
        <end position="70"/>
    </location>
</feature>
<evidence type="ECO:0000256" key="1">
    <source>
        <dbReference type="SAM" id="MobiDB-lite"/>
    </source>
</evidence>
<evidence type="ECO:0000313" key="3">
    <source>
        <dbReference type="EMBL" id="NEK87673.1"/>
    </source>
</evidence>
<name>A0A6L9W6E9_9ACTN</name>
<proteinExistence type="predicted"/>
<evidence type="ECO:0000313" key="4">
    <source>
        <dbReference type="Proteomes" id="UP000479241"/>
    </source>
</evidence>
<dbReference type="RefSeq" id="WP_163207810.1">
    <property type="nucleotide sequence ID" value="NZ_JAAGWG010000038.1"/>
</dbReference>
<comment type="caution">
    <text evidence="3">The sequence shown here is derived from an EMBL/GenBank/DDBJ whole genome shotgun (WGS) entry which is preliminary data.</text>
</comment>
<evidence type="ECO:0000256" key="2">
    <source>
        <dbReference type="SAM" id="Phobius"/>
    </source>
</evidence>
<organism evidence="3 4">
    <name type="scientific">Blastococcus saxobsidens</name>
    <dbReference type="NCBI Taxonomy" id="138336"/>
    <lineage>
        <taxon>Bacteria</taxon>
        <taxon>Bacillati</taxon>
        <taxon>Actinomycetota</taxon>
        <taxon>Actinomycetes</taxon>
        <taxon>Geodermatophilales</taxon>
        <taxon>Geodermatophilaceae</taxon>
        <taxon>Blastococcus</taxon>
    </lineage>
</organism>
<accession>A0A6L9W6E9</accession>
<keyword evidence="2" id="KW-0812">Transmembrane</keyword>
<protein>
    <submittedName>
        <fullName evidence="3">Uncharacterized protein</fullName>
    </submittedName>
</protein>
<feature type="transmembrane region" description="Helical" evidence="2">
    <location>
        <begin position="24"/>
        <end position="46"/>
    </location>
</feature>
<dbReference type="AlphaFoldDB" id="A0A6L9W6E9"/>
<keyword evidence="2" id="KW-0472">Membrane</keyword>
<feature type="region of interest" description="Disordered" evidence="1">
    <location>
        <begin position="222"/>
        <end position="254"/>
    </location>
</feature>
<sequence length="266" mass="27582">MPFVPLLGPLRAQAATARVPHGGLARPALAFAGVALLVTGAVGVFVSTNATGTAALVAAGLALVAIAVYGDRIETVEAAGLKVQLQQAAASQLVAATEAEAAGDLQGAQRLREQAARLLEAARTVATRYQAIRATQPSSWQRTERLQELIAEESRTLSGAVDSPEAVRELFRAGDEGYRILAIGMMSANPALADPETIADAVSSPRTAFEQFHALRAAEALASRQPPPPGVDAVREAVRAASSSDGLGAPDSDRGRLARRVLELLP</sequence>
<dbReference type="EMBL" id="JAAGWG010000038">
    <property type="protein sequence ID" value="NEK87673.1"/>
    <property type="molecule type" value="Genomic_DNA"/>
</dbReference>
<keyword evidence="2" id="KW-1133">Transmembrane helix</keyword>
<reference evidence="3 4" key="1">
    <citation type="submission" date="2019-12" db="EMBL/GenBank/DDBJ databases">
        <title>the WGS of Blastococcus saxobsidens 67B17.</title>
        <authorList>
            <person name="Jiang Z."/>
        </authorList>
    </citation>
    <scope>NUCLEOTIDE SEQUENCE [LARGE SCALE GENOMIC DNA]</scope>
    <source>
        <strain evidence="3 4">67B17</strain>
    </source>
</reference>
<dbReference type="Proteomes" id="UP000479241">
    <property type="component" value="Unassembled WGS sequence"/>
</dbReference>
<gene>
    <name evidence="3" type="ORF">GCU60_18195</name>
</gene>